<name>A0A381TS16_9ZZZZ</name>
<reference evidence="1" key="1">
    <citation type="submission" date="2018-05" db="EMBL/GenBank/DDBJ databases">
        <authorList>
            <person name="Lanie J.A."/>
            <person name="Ng W.-L."/>
            <person name="Kazmierczak K.M."/>
            <person name="Andrzejewski T.M."/>
            <person name="Davidsen T.M."/>
            <person name="Wayne K.J."/>
            <person name="Tettelin H."/>
            <person name="Glass J.I."/>
            <person name="Rusch D."/>
            <person name="Podicherti R."/>
            <person name="Tsui H.-C.T."/>
            <person name="Winkler M.E."/>
        </authorList>
    </citation>
    <scope>NUCLEOTIDE SEQUENCE</scope>
</reference>
<proteinExistence type="predicted"/>
<evidence type="ECO:0000313" key="1">
    <source>
        <dbReference type="EMBL" id="SVA18826.1"/>
    </source>
</evidence>
<sequence>MKFNWKYYYKPVRYIDKITLSQPPAIDYSRWWKNRQIY</sequence>
<dbReference type="AlphaFoldDB" id="A0A381TS16"/>
<organism evidence="1">
    <name type="scientific">marine metagenome</name>
    <dbReference type="NCBI Taxonomy" id="408172"/>
    <lineage>
        <taxon>unclassified sequences</taxon>
        <taxon>metagenomes</taxon>
        <taxon>ecological metagenomes</taxon>
    </lineage>
</organism>
<protein>
    <submittedName>
        <fullName evidence="1">Uncharacterized protein</fullName>
    </submittedName>
</protein>
<gene>
    <name evidence="1" type="ORF">METZ01_LOCUS71680</name>
</gene>
<accession>A0A381TS16</accession>
<dbReference type="EMBL" id="UINC01005065">
    <property type="protein sequence ID" value="SVA18826.1"/>
    <property type="molecule type" value="Genomic_DNA"/>
</dbReference>